<evidence type="ECO:0000259" key="5">
    <source>
        <dbReference type="PROSITE" id="PS00624"/>
    </source>
</evidence>
<comment type="similarity">
    <text evidence="2">Belongs to the GMC oxidoreductase family.</text>
</comment>
<dbReference type="InterPro" id="IPR007867">
    <property type="entry name" value="GMC_OxRtase_C"/>
</dbReference>
<dbReference type="STRING" id="13249.T1HYB7"/>
<dbReference type="Gene3D" id="3.30.560.10">
    <property type="entry name" value="Glucose Oxidase, domain 3"/>
    <property type="match status" value="2"/>
</dbReference>
<evidence type="ECO:0000313" key="6">
    <source>
        <dbReference type="EnsemblMetazoa" id="RPRC009037-PA"/>
    </source>
</evidence>
<dbReference type="Pfam" id="PF05199">
    <property type="entry name" value="GMC_oxred_C"/>
    <property type="match status" value="2"/>
</dbReference>
<dbReference type="InParanoid" id="T1HYB7"/>
<dbReference type="Pfam" id="PF00732">
    <property type="entry name" value="GMC_oxred_N"/>
    <property type="match status" value="2"/>
</dbReference>
<accession>T1HYB7</accession>
<evidence type="ECO:0000256" key="4">
    <source>
        <dbReference type="ARBA" id="ARBA00022827"/>
    </source>
</evidence>
<dbReference type="EnsemblMetazoa" id="RPRC009037-RA">
    <property type="protein sequence ID" value="RPRC009037-PA"/>
    <property type="gene ID" value="RPRC009037"/>
</dbReference>
<dbReference type="eggNOG" id="KOG1238">
    <property type="taxonomic scope" value="Eukaryota"/>
</dbReference>
<reference evidence="6" key="1">
    <citation type="submission" date="2015-05" db="UniProtKB">
        <authorList>
            <consortium name="EnsemblMetazoa"/>
        </authorList>
    </citation>
    <scope>IDENTIFICATION</scope>
</reference>
<evidence type="ECO:0000313" key="7">
    <source>
        <dbReference type="Proteomes" id="UP000015103"/>
    </source>
</evidence>
<dbReference type="InterPro" id="IPR000172">
    <property type="entry name" value="GMC_OxRdtase_N"/>
</dbReference>
<evidence type="ECO:0000256" key="1">
    <source>
        <dbReference type="ARBA" id="ARBA00001974"/>
    </source>
</evidence>
<feature type="domain" description="Glucose-methanol-choline oxidoreductase N-terminal" evidence="5">
    <location>
        <begin position="926"/>
        <end position="940"/>
    </location>
</feature>
<dbReference type="SUPFAM" id="SSF51905">
    <property type="entry name" value="FAD/NAD(P)-binding domain"/>
    <property type="match status" value="2"/>
</dbReference>
<dbReference type="OMA" id="SEYWECA"/>
<keyword evidence="3" id="KW-0285">Flavoprotein</keyword>
<dbReference type="GO" id="GO:0050660">
    <property type="term" value="F:flavin adenine dinucleotide binding"/>
    <property type="evidence" value="ECO:0007669"/>
    <property type="project" value="InterPro"/>
</dbReference>
<dbReference type="PANTHER" id="PTHR11552">
    <property type="entry name" value="GLUCOSE-METHANOL-CHOLINE GMC OXIDOREDUCTASE"/>
    <property type="match status" value="1"/>
</dbReference>
<dbReference type="Proteomes" id="UP000015103">
    <property type="component" value="Unassembled WGS sequence"/>
</dbReference>
<keyword evidence="7" id="KW-1185">Reference proteome</keyword>
<dbReference type="HOGENOM" id="CLU_002865_9_1_1"/>
<dbReference type="PROSITE" id="PS00624">
    <property type="entry name" value="GMC_OXRED_2"/>
    <property type="match status" value="2"/>
</dbReference>
<dbReference type="Gene3D" id="3.50.50.60">
    <property type="entry name" value="FAD/NAD(P)-binding domain"/>
    <property type="match status" value="2"/>
</dbReference>
<keyword evidence="4" id="KW-0274">FAD</keyword>
<comment type="cofactor">
    <cofactor evidence="1">
        <name>FAD</name>
        <dbReference type="ChEBI" id="CHEBI:57692"/>
    </cofactor>
</comment>
<evidence type="ECO:0000256" key="2">
    <source>
        <dbReference type="ARBA" id="ARBA00010790"/>
    </source>
</evidence>
<evidence type="ECO:0000256" key="3">
    <source>
        <dbReference type="ARBA" id="ARBA00022630"/>
    </source>
</evidence>
<dbReference type="InterPro" id="IPR012132">
    <property type="entry name" value="GMC_OxRdtase"/>
</dbReference>
<dbReference type="SUPFAM" id="SSF54373">
    <property type="entry name" value="FAD-linked reductases, C-terminal domain"/>
    <property type="match status" value="2"/>
</dbReference>
<name>T1HYB7_RHOPR</name>
<organism evidence="6 7">
    <name type="scientific">Rhodnius prolixus</name>
    <name type="common">Triatomid bug</name>
    <dbReference type="NCBI Taxonomy" id="13249"/>
    <lineage>
        <taxon>Eukaryota</taxon>
        <taxon>Metazoa</taxon>
        <taxon>Ecdysozoa</taxon>
        <taxon>Arthropoda</taxon>
        <taxon>Hexapoda</taxon>
        <taxon>Insecta</taxon>
        <taxon>Pterygota</taxon>
        <taxon>Neoptera</taxon>
        <taxon>Paraneoptera</taxon>
        <taxon>Hemiptera</taxon>
        <taxon>Heteroptera</taxon>
        <taxon>Panheteroptera</taxon>
        <taxon>Cimicomorpha</taxon>
        <taxon>Reduviidae</taxon>
        <taxon>Triatominae</taxon>
        <taxon>Rhodnius</taxon>
    </lineage>
</organism>
<sequence length="1201" mass="135183">HFDFIIVGAGSAGCVLANRLSENPDWKVLLIEVGGPENYYTDVPALIETLNNTKYNWNYSTTKQHYCCLNTDGYCNFPRGRGMGGSSTINGMMYVRGNPRDFDEWEEMGNPGWNYNSVLPYFLRSENTTIKDLIDSPYHSTTGPLSVSYCNYRFPINEDFIQAGREYGLDVIDYNGKTQYGIGYTQFTIRDGAARCSSSKAYLDPIRDRANLFIFMNSLVTKVLFSASPTRRAIGVYFISGGVQYDVRATKEVILSAGTIETPKLLMLSGIGPKDHLQQLNIPIVIDLPVGKHLVDHAAVLVDYKINTSVINCCREFTNKTIEEYARDKDGELTSFRWQVLAFIQRKMMPFNAWFSMSIGINGFNYSLHQGPKAQIFIMLLDPKSVGEIRLKSNCYKDGPLIDPKYYSIRSDMVGLMWALRELAKYMSAAALAKYSPVWDVPDVSECLNYFSEPVTDQFLECYLKYQGNTVSYHPVGTARMGRDLYSSVVDSQLRVHGIPNLRVVDASVMPKIPRGNTNAPTIMIGEKGADHIHSLFKKQEMMKYTLTRNAKGKGRSDSENIISSLEKNKTESVTGKFVENSVCLLVINEPGRINVKFHGKRKLDYLFIWTQGTKVNTFCDLGKISEMDLVTLLAVLAAMLALYWPEELDPSLKPKDSSELLLQGKQLHFDFIIVGAGSAGCVLANRLSENPDWKVLLIEVGGPENYYTDVPALIETLTETKYDWNYSTTKQHYCCLNTDGYCNFRRGRVMGGCSTTNGMLYVRGNPRDFDEWEEMGNTGWNYNSVLPYFLRSENTTIKELIDSPYHSTTGPLSVSYCNYRFPINEDFIQAGREYGLDVIDYNGKTQNGIGYTQFTIRDGVTRCSSSKAYLDPIRDRENLFIFMNSLVTKVLFSASPTRRAIGVYFISGGVQYDVRATKEVILSAGTIETPKLLMLSGIGPKDHLQQLNIPVVVDLPVGKHLVDHPGVFAAYKINTSVINCCREFTNKTIEEYARDKDGELASFRWQVLAFIQRKIMSFNASFSMSIGVNGFNYSLHQGPKAQILIMLLDPKSVGEIRLKSKCYKDDPLIDPKYYSIRSDMVGLMWALRELAKYMSAAALAKYSPVWDVSDVSECLNYFSEPVTDKFLECYLKHQGNEVSYHPVGTARMGRDIYSSVVDSQLRVHGIPNLRVVDASIMPKITRGNTNAPTIMIGEKGADHI</sequence>
<dbReference type="InterPro" id="IPR036188">
    <property type="entry name" value="FAD/NAD-bd_sf"/>
</dbReference>
<dbReference type="VEuPathDB" id="VectorBase:RPRC009037"/>
<dbReference type="GO" id="GO:0016614">
    <property type="term" value="F:oxidoreductase activity, acting on CH-OH group of donors"/>
    <property type="evidence" value="ECO:0007669"/>
    <property type="project" value="InterPro"/>
</dbReference>
<dbReference type="PANTHER" id="PTHR11552:SF147">
    <property type="entry name" value="CHOLINE DEHYDROGENASE, MITOCHONDRIAL"/>
    <property type="match status" value="1"/>
</dbReference>
<feature type="domain" description="Glucose-methanol-choline oxidoreductase N-terminal" evidence="5">
    <location>
        <begin position="258"/>
        <end position="272"/>
    </location>
</feature>
<proteinExistence type="inferred from homology"/>
<dbReference type="EMBL" id="ACPB03000256">
    <property type="status" value="NOT_ANNOTATED_CDS"/>
    <property type="molecule type" value="Genomic_DNA"/>
</dbReference>
<dbReference type="AlphaFoldDB" id="T1HYB7"/>
<protein>
    <recommendedName>
        <fullName evidence="5">Glucose-methanol-choline oxidoreductase N-terminal domain-containing protein</fullName>
    </recommendedName>
</protein>